<dbReference type="PROSITE" id="PS51464">
    <property type="entry name" value="SIS"/>
    <property type="match status" value="1"/>
</dbReference>
<dbReference type="GO" id="GO:0097367">
    <property type="term" value="F:carbohydrate derivative binding"/>
    <property type="evidence" value="ECO:0007669"/>
    <property type="project" value="InterPro"/>
</dbReference>
<keyword evidence="4" id="KW-1185">Reference proteome</keyword>
<dbReference type="GO" id="GO:1901135">
    <property type="term" value="P:carbohydrate derivative metabolic process"/>
    <property type="evidence" value="ECO:0007669"/>
    <property type="project" value="InterPro"/>
</dbReference>
<dbReference type="CDD" id="cd05014">
    <property type="entry name" value="SIS_Kpsf"/>
    <property type="match status" value="1"/>
</dbReference>
<dbReference type="PANTHER" id="PTHR47476:SF2">
    <property type="entry name" value="ARABINOSE 5-PHOSPHATE ISOMERASE-RELATED"/>
    <property type="match status" value="1"/>
</dbReference>
<dbReference type="InterPro" id="IPR046348">
    <property type="entry name" value="SIS_dom_sf"/>
</dbReference>
<dbReference type="SUPFAM" id="SSF53697">
    <property type="entry name" value="SIS domain"/>
    <property type="match status" value="1"/>
</dbReference>
<name>A0AAV7DWZ3_ARIFI</name>
<dbReference type="PANTHER" id="PTHR47476">
    <property type="match status" value="1"/>
</dbReference>
<sequence>MDKTSESDRVTLTRVESPSSVPSSRQATQGRDRLVFPFLLLLCLLLSSASSERENGISPAFLVLLQDTIPDKPHGTPPPLSDPAEVPQTLLPNLDLSETLQFTQTVLDASGSIFFTGVGKSGFVVRKISQTLVSLSVPSAFLSPVDALHGDIGILSKNDVLVLFSKSGNTEKLLKLVPCVKAKGVFLISITSVKGNLLENVCHLNVHLPLEREFCPFNLAPVTSTAIQMVF</sequence>
<accession>A0AAV7DWZ3</accession>
<organism evidence="3 4">
    <name type="scientific">Aristolochia fimbriata</name>
    <name type="common">White veined hardy Dutchman's pipe vine</name>
    <dbReference type="NCBI Taxonomy" id="158543"/>
    <lineage>
        <taxon>Eukaryota</taxon>
        <taxon>Viridiplantae</taxon>
        <taxon>Streptophyta</taxon>
        <taxon>Embryophyta</taxon>
        <taxon>Tracheophyta</taxon>
        <taxon>Spermatophyta</taxon>
        <taxon>Magnoliopsida</taxon>
        <taxon>Magnoliidae</taxon>
        <taxon>Piperales</taxon>
        <taxon>Aristolochiaceae</taxon>
        <taxon>Aristolochia</taxon>
    </lineage>
</organism>
<dbReference type="Pfam" id="PF01380">
    <property type="entry name" value="SIS"/>
    <property type="match status" value="1"/>
</dbReference>
<dbReference type="Gene3D" id="3.40.50.10490">
    <property type="entry name" value="Glucose-6-phosphate isomerase like protein, domain 1"/>
    <property type="match status" value="1"/>
</dbReference>
<dbReference type="Proteomes" id="UP000825729">
    <property type="component" value="Unassembled WGS sequence"/>
</dbReference>
<comment type="caution">
    <text evidence="3">The sequence shown here is derived from an EMBL/GenBank/DDBJ whole genome shotgun (WGS) entry which is preliminary data.</text>
</comment>
<gene>
    <name evidence="3" type="ORF">H6P81_016937</name>
</gene>
<proteinExistence type="predicted"/>
<evidence type="ECO:0000313" key="3">
    <source>
        <dbReference type="EMBL" id="KAG9441083.1"/>
    </source>
</evidence>
<evidence type="ECO:0000259" key="2">
    <source>
        <dbReference type="PROSITE" id="PS51464"/>
    </source>
</evidence>
<evidence type="ECO:0000313" key="4">
    <source>
        <dbReference type="Proteomes" id="UP000825729"/>
    </source>
</evidence>
<protein>
    <recommendedName>
        <fullName evidence="2">SIS domain-containing protein</fullName>
    </recommendedName>
</protein>
<feature type="compositionally biased region" description="Low complexity" evidence="1">
    <location>
        <begin position="14"/>
        <end position="25"/>
    </location>
</feature>
<dbReference type="InterPro" id="IPR001347">
    <property type="entry name" value="SIS_dom"/>
</dbReference>
<dbReference type="AlphaFoldDB" id="A0AAV7DWZ3"/>
<feature type="region of interest" description="Disordered" evidence="1">
    <location>
        <begin position="1"/>
        <end position="28"/>
    </location>
</feature>
<reference evidence="3 4" key="1">
    <citation type="submission" date="2021-07" db="EMBL/GenBank/DDBJ databases">
        <title>The Aristolochia fimbriata genome: insights into angiosperm evolution, floral development and chemical biosynthesis.</title>
        <authorList>
            <person name="Jiao Y."/>
        </authorList>
    </citation>
    <scope>NUCLEOTIDE SEQUENCE [LARGE SCALE GENOMIC DNA]</scope>
    <source>
        <strain evidence="3">IBCAS-2021</strain>
        <tissue evidence="3">Leaf</tissue>
    </source>
</reference>
<feature type="domain" description="SIS" evidence="2">
    <location>
        <begin position="102"/>
        <end position="231"/>
    </location>
</feature>
<dbReference type="InterPro" id="IPR035474">
    <property type="entry name" value="SIS_Kpsf"/>
</dbReference>
<evidence type="ECO:0000256" key="1">
    <source>
        <dbReference type="SAM" id="MobiDB-lite"/>
    </source>
</evidence>
<dbReference type="EMBL" id="JAINDJ010000007">
    <property type="protein sequence ID" value="KAG9441083.1"/>
    <property type="molecule type" value="Genomic_DNA"/>
</dbReference>
<feature type="compositionally biased region" description="Basic and acidic residues" evidence="1">
    <location>
        <begin position="1"/>
        <end position="11"/>
    </location>
</feature>